<dbReference type="AlphaFoldDB" id="A0A7X0SQN0"/>
<dbReference type="Proteomes" id="UP000564644">
    <property type="component" value="Unassembled WGS sequence"/>
</dbReference>
<evidence type="ECO:0000256" key="2">
    <source>
        <dbReference type="PROSITE-ProRule" id="PRU00335"/>
    </source>
</evidence>
<protein>
    <submittedName>
        <fullName evidence="4">TetR family transcriptional regulator</fullName>
    </submittedName>
</protein>
<comment type="caution">
    <text evidence="4">The sequence shown here is derived from an EMBL/GenBank/DDBJ whole genome shotgun (WGS) entry which is preliminary data.</text>
</comment>
<dbReference type="RefSeq" id="WP_185131987.1">
    <property type="nucleotide sequence ID" value="NZ_JACJVO010000032.1"/>
</dbReference>
<dbReference type="SUPFAM" id="SSF46689">
    <property type="entry name" value="Homeodomain-like"/>
    <property type="match status" value="1"/>
</dbReference>
<keyword evidence="5" id="KW-1185">Reference proteome</keyword>
<dbReference type="PROSITE" id="PS50977">
    <property type="entry name" value="HTH_TETR_2"/>
    <property type="match status" value="1"/>
</dbReference>
<dbReference type="InterPro" id="IPR009057">
    <property type="entry name" value="Homeodomain-like_sf"/>
</dbReference>
<dbReference type="InterPro" id="IPR001647">
    <property type="entry name" value="HTH_TetR"/>
</dbReference>
<evidence type="ECO:0000313" key="5">
    <source>
        <dbReference type="Proteomes" id="UP000564644"/>
    </source>
</evidence>
<feature type="domain" description="HTH tetR-type" evidence="3">
    <location>
        <begin position="11"/>
        <end position="72"/>
    </location>
</feature>
<feature type="DNA-binding region" description="H-T-H motif" evidence="2">
    <location>
        <begin position="35"/>
        <end position="54"/>
    </location>
</feature>
<dbReference type="PANTHER" id="PTHR43479">
    <property type="entry name" value="ACREF/ENVCD OPERON REPRESSOR-RELATED"/>
    <property type="match status" value="1"/>
</dbReference>
<dbReference type="GO" id="GO:0003677">
    <property type="term" value="F:DNA binding"/>
    <property type="evidence" value="ECO:0007669"/>
    <property type="project" value="UniProtKB-UniRule"/>
</dbReference>
<evidence type="ECO:0000259" key="3">
    <source>
        <dbReference type="PROSITE" id="PS50977"/>
    </source>
</evidence>
<keyword evidence="1 2" id="KW-0238">DNA-binding</keyword>
<organism evidence="4 5">
    <name type="scientific">Cohnella zeiphila</name>
    <dbReference type="NCBI Taxonomy" id="2761120"/>
    <lineage>
        <taxon>Bacteria</taxon>
        <taxon>Bacillati</taxon>
        <taxon>Bacillota</taxon>
        <taxon>Bacilli</taxon>
        <taxon>Bacillales</taxon>
        <taxon>Paenibacillaceae</taxon>
        <taxon>Cohnella</taxon>
    </lineage>
</organism>
<evidence type="ECO:0000313" key="4">
    <source>
        <dbReference type="EMBL" id="MBB6734353.1"/>
    </source>
</evidence>
<proteinExistence type="predicted"/>
<dbReference type="Pfam" id="PF00440">
    <property type="entry name" value="TetR_N"/>
    <property type="match status" value="1"/>
</dbReference>
<dbReference type="PANTHER" id="PTHR43479:SF7">
    <property type="entry name" value="TETR-FAMILY TRANSCRIPTIONAL REGULATOR"/>
    <property type="match status" value="1"/>
</dbReference>
<name>A0A7X0SQN0_9BACL</name>
<dbReference type="EMBL" id="JACJVO010000032">
    <property type="protein sequence ID" value="MBB6734353.1"/>
    <property type="molecule type" value="Genomic_DNA"/>
</dbReference>
<sequence length="193" mass="22068">MPVNPNDPRVKRTRQLLMQSFMELLEQKKNIYSISIQDIAEQATVNRATFYAHFEDKYAFLESWMREKFQRKIRESLPSAAISDMGSLRTLILAVFDFLARTREYMKPGDSQFEPLFEIATQKELHQLLLQWLGEEPNASVSRETIEATALVVSWGIFGSAVQWSRSPQNRSAEAMVRDVLAVVAASLAPVLE</sequence>
<dbReference type="Gene3D" id="1.10.357.10">
    <property type="entry name" value="Tetracycline Repressor, domain 2"/>
    <property type="match status" value="1"/>
</dbReference>
<gene>
    <name evidence="4" type="ORF">H7C18_25850</name>
</gene>
<reference evidence="4 5" key="1">
    <citation type="submission" date="2020-08" db="EMBL/GenBank/DDBJ databases">
        <title>Cohnella phylogeny.</title>
        <authorList>
            <person name="Dunlap C."/>
        </authorList>
    </citation>
    <scope>NUCLEOTIDE SEQUENCE [LARGE SCALE GENOMIC DNA]</scope>
    <source>
        <strain evidence="4 5">CBP 2801</strain>
    </source>
</reference>
<accession>A0A7X0SQN0</accession>
<evidence type="ECO:0000256" key="1">
    <source>
        <dbReference type="ARBA" id="ARBA00023125"/>
    </source>
</evidence>
<dbReference type="InterPro" id="IPR050624">
    <property type="entry name" value="HTH-type_Tx_Regulator"/>
</dbReference>